<evidence type="ECO:0000256" key="2">
    <source>
        <dbReference type="ARBA" id="ARBA00022771"/>
    </source>
</evidence>
<comment type="similarity">
    <text evidence="6">Belongs to the BBP/SF1 family.</text>
</comment>
<sequence length="686" mass="76810">MGSYDGNAIAVSRDSAGIGEKSELVPKSNHTENERAEQICSDEPAQSKEEELSRKHKREPCEEAEDVLSRAYINYLIDGSEGCRLNLSATSSERKKRSGDLLDDLMQKRQKHHMISDDMYANLNMRKLIADRIVIQKHERSGSSGKRSRDSFDSEAGLEGQSVSGDDSVSKRRKLGHAGGNMQLKMLGPLKLPDYVEGFKCDHKLYPEIIKLNKQLMEINKKLRARGTIDNCPEDEHSPSPPPIYNERGVRVNTRVNRLWKKLGHRRQQIICELNQKNPLFLPPLEKRPAKFSRKLYIPVKQYPNYNFIGLIIGPRGHTQKRMERESGARILLRGKGSTRLKKVKQYKDRKTESFEDEDLHVYIEAADEKSLESASAMVEKLLVPVNEEMNEHKHAQLKELAELNSEISSEAPNSTTQNNVAYYTRDDEKPVTSLSSLNPTNLGPAPEIENNSHQPALVSLRNCMINSEFGALTSHDDSKLDSAAGALLLSHKTKPGEVIDKAKLFVGFLPLSVNTEKLIELFLPFGRLCEAVVIMDRRTGLSKGYGFVKYIDPLSAAEALVQMNGYRVDGKIITVRIAGRAPLNVNTIIGPRALRFANQPSSLVSAATCPSTFSQGVLKGWNNWVVLPQPNAFPFCADSMYRRPHLFTEPSERCPVRSSLIFGGPASSIEFVPFPCYQNVAKSLD</sequence>
<evidence type="ECO:0000313" key="10">
    <source>
        <dbReference type="Proteomes" id="UP001552299"/>
    </source>
</evidence>
<protein>
    <recommendedName>
        <fullName evidence="6">Branchpoint-bridging protein</fullName>
    </recommendedName>
</protein>
<dbReference type="CDD" id="cd02395">
    <property type="entry name" value="KH-I_BBP"/>
    <property type="match status" value="1"/>
</dbReference>
<dbReference type="SUPFAM" id="SSF54791">
    <property type="entry name" value="Eukaryotic type KH-domain (KH-domain type I)"/>
    <property type="match status" value="1"/>
</dbReference>
<dbReference type="InterPro" id="IPR000504">
    <property type="entry name" value="RRM_dom"/>
</dbReference>
<keyword evidence="2 6" id="KW-0863">Zinc-finger</keyword>
<dbReference type="Pfam" id="PF16275">
    <property type="entry name" value="SF1-HH"/>
    <property type="match status" value="1"/>
</dbReference>
<dbReference type="PANTHER" id="PTHR11208">
    <property type="entry name" value="RNA-BINDING PROTEIN RELATED"/>
    <property type="match status" value="1"/>
</dbReference>
<organism evidence="9 10">
    <name type="scientific">Dendrobium thyrsiflorum</name>
    <name type="common">Pinecone-like raceme dendrobium</name>
    <name type="synonym">Orchid</name>
    <dbReference type="NCBI Taxonomy" id="117978"/>
    <lineage>
        <taxon>Eukaryota</taxon>
        <taxon>Viridiplantae</taxon>
        <taxon>Streptophyta</taxon>
        <taxon>Embryophyta</taxon>
        <taxon>Tracheophyta</taxon>
        <taxon>Spermatophyta</taxon>
        <taxon>Magnoliopsida</taxon>
        <taxon>Liliopsida</taxon>
        <taxon>Asparagales</taxon>
        <taxon>Orchidaceae</taxon>
        <taxon>Epidendroideae</taxon>
        <taxon>Malaxideae</taxon>
        <taxon>Dendrobiinae</taxon>
        <taxon>Dendrobium</taxon>
    </lineage>
</organism>
<feature type="domain" description="RRM" evidence="8">
    <location>
        <begin position="503"/>
        <end position="581"/>
    </location>
</feature>
<keyword evidence="1 6" id="KW-0479">Metal-binding</keyword>
<dbReference type="Proteomes" id="UP001552299">
    <property type="component" value="Unassembled WGS sequence"/>
</dbReference>
<evidence type="ECO:0000256" key="7">
    <source>
        <dbReference type="SAM" id="MobiDB-lite"/>
    </source>
</evidence>
<dbReference type="SMART" id="SM00360">
    <property type="entry name" value="RRM"/>
    <property type="match status" value="1"/>
</dbReference>
<keyword evidence="6" id="KW-0539">Nucleus</keyword>
<evidence type="ECO:0000256" key="6">
    <source>
        <dbReference type="RuleBase" id="RU367126"/>
    </source>
</evidence>
<dbReference type="InterPro" id="IPR055256">
    <property type="entry name" value="KH_1_KHDC4/BBP-like"/>
</dbReference>
<evidence type="ECO:0000256" key="4">
    <source>
        <dbReference type="ARBA" id="ARBA00022884"/>
    </source>
</evidence>
<comment type="function">
    <text evidence="6">Necessary for the splicing of pre-mRNA. Has a role in the recognition of the branch site (5'-UACUAAC-3'), the pyrimidine tract and the 3'-splice site at the 3'-end of introns.</text>
</comment>
<dbReference type="InterPro" id="IPR047086">
    <property type="entry name" value="SF1-HH_sf"/>
</dbReference>
<proteinExistence type="inferred from homology"/>
<dbReference type="SMART" id="SM00322">
    <property type="entry name" value="KH"/>
    <property type="match status" value="1"/>
</dbReference>
<dbReference type="InterPro" id="IPR004087">
    <property type="entry name" value="KH_dom"/>
</dbReference>
<dbReference type="InterPro" id="IPR012677">
    <property type="entry name" value="Nucleotide-bd_a/b_plait_sf"/>
</dbReference>
<dbReference type="Gene3D" id="3.30.70.330">
    <property type="match status" value="1"/>
</dbReference>
<keyword evidence="6" id="KW-0507">mRNA processing</keyword>
<dbReference type="Gene3D" id="3.30.1370.10">
    <property type="entry name" value="K Homology domain, type 1"/>
    <property type="match status" value="1"/>
</dbReference>
<dbReference type="AlphaFoldDB" id="A0ABD0UTZ0"/>
<dbReference type="SUPFAM" id="SSF54928">
    <property type="entry name" value="RNA-binding domain, RBD"/>
    <property type="match status" value="1"/>
</dbReference>
<dbReference type="PANTHER" id="PTHR11208:SF45">
    <property type="entry name" value="SPLICING FACTOR 1"/>
    <property type="match status" value="1"/>
</dbReference>
<feature type="region of interest" description="Disordered" evidence="7">
    <location>
        <begin position="1"/>
        <end position="60"/>
    </location>
</feature>
<dbReference type="PROSITE" id="PS50084">
    <property type="entry name" value="KH_TYPE_1"/>
    <property type="match status" value="1"/>
</dbReference>
<dbReference type="GO" id="GO:0045131">
    <property type="term" value="F:pre-mRNA branch point binding"/>
    <property type="evidence" value="ECO:0007669"/>
    <property type="project" value="UniProtKB-UniRule"/>
</dbReference>
<dbReference type="GO" id="GO:0008270">
    <property type="term" value="F:zinc ion binding"/>
    <property type="evidence" value="ECO:0007669"/>
    <property type="project" value="UniProtKB-UniRule"/>
</dbReference>
<keyword evidence="6" id="KW-0508">mRNA splicing</keyword>
<dbReference type="InterPro" id="IPR036612">
    <property type="entry name" value="KH_dom_type_1_sf"/>
</dbReference>
<evidence type="ECO:0000313" key="9">
    <source>
        <dbReference type="EMBL" id="KAL0913737.1"/>
    </source>
</evidence>
<dbReference type="Gene3D" id="6.10.140.1790">
    <property type="match status" value="1"/>
</dbReference>
<evidence type="ECO:0000259" key="8">
    <source>
        <dbReference type="PROSITE" id="PS50102"/>
    </source>
</evidence>
<evidence type="ECO:0000256" key="3">
    <source>
        <dbReference type="ARBA" id="ARBA00022833"/>
    </source>
</evidence>
<keyword evidence="10" id="KW-1185">Reference proteome</keyword>
<dbReference type="Pfam" id="PF00076">
    <property type="entry name" value="RRM_1"/>
    <property type="match status" value="1"/>
</dbReference>
<evidence type="ECO:0000256" key="1">
    <source>
        <dbReference type="ARBA" id="ARBA00022723"/>
    </source>
</evidence>
<feature type="region of interest" description="Disordered" evidence="7">
    <location>
        <begin position="138"/>
        <end position="174"/>
    </location>
</feature>
<comment type="caution">
    <text evidence="9">The sequence shown here is derived from an EMBL/GenBank/DDBJ whole genome shotgun (WGS) entry which is preliminary data.</text>
</comment>
<dbReference type="EMBL" id="JANQDX010000013">
    <property type="protein sequence ID" value="KAL0913737.1"/>
    <property type="molecule type" value="Genomic_DNA"/>
</dbReference>
<keyword evidence="6" id="KW-0747">Spliceosome</keyword>
<gene>
    <name evidence="9" type="ORF">M5K25_017219</name>
</gene>
<dbReference type="GO" id="GO:0005681">
    <property type="term" value="C:spliceosomal complex"/>
    <property type="evidence" value="ECO:0007669"/>
    <property type="project" value="UniProtKB-KW"/>
</dbReference>
<feature type="compositionally biased region" description="Basic and acidic residues" evidence="7">
    <location>
        <begin position="138"/>
        <end position="152"/>
    </location>
</feature>
<evidence type="ECO:0000256" key="5">
    <source>
        <dbReference type="PROSITE-ProRule" id="PRU00176"/>
    </source>
</evidence>
<keyword evidence="4 5" id="KW-0694">RNA-binding</keyword>
<keyword evidence="3 6" id="KW-0862">Zinc</keyword>
<dbReference type="GO" id="GO:0000398">
    <property type="term" value="P:mRNA splicing, via spliceosome"/>
    <property type="evidence" value="ECO:0007669"/>
    <property type="project" value="UniProtKB-UniRule"/>
</dbReference>
<dbReference type="InterPro" id="IPR045071">
    <property type="entry name" value="BBP-like"/>
</dbReference>
<dbReference type="InterPro" id="IPR032570">
    <property type="entry name" value="SF1-HH"/>
</dbReference>
<accession>A0ABD0UTZ0</accession>
<comment type="subcellular location">
    <subcellularLocation>
        <location evidence="6">Nucleus</location>
    </subcellularLocation>
</comment>
<name>A0ABD0UTZ0_DENTH</name>
<dbReference type="InterPro" id="IPR035979">
    <property type="entry name" value="RBD_domain_sf"/>
</dbReference>
<dbReference type="Pfam" id="PF22675">
    <property type="entry name" value="KH-I_KHDC4-BBP"/>
    <property type="match status" value="1"/>
</dbReference>
<reference evidence="9 10" key="1">
    <citation type="journal article" date="2024" name="Plant Biotechnol. J.">
        <title>Dendrobium thyrsiflorum genome and its molecular insights into genes involved in important horticultural traits.</title>
        <authorList>
            <person name="Chen B."/>
            <person name="Wang J.Y."/>
            <person name="Zheng P.J."/>
            <person name="Li K.L."/>
            <person name="Liang Y.M."/>
            <person name="Chen X.F."/>
            <person name="Zhang C."/>
            <person name="Zhao X."/>
            <person name="He X."/>
            <person name="Zhang G.Q."/>
            <person name="Liu Z.J."/>
            <person name="Xu Q."/>
        </authorList>
    </citation>
    <scope>NUCLEOTIDE SEQUENCE [LARGE SCALE GENOMIC DNA]</scope>
    <source>
        <strain evidence="9">GZMU011</strain>
    </source>
</reference>
<dbReference type="PROSITE" id="PS50102">
    <property type="entry name" value="RRM"/>
    <property type="match status" value="1"/>
</dbReference>
<feature type="compositionally biased region" description="Basic and acidic residues" evidence="7">
    <location>
        <begin position="20"/>
        <end position="37"/>
    </location>
</feature>